<keyword evidence="2" id="KW-1185">Reference proteome</keyword>
<evidence type="ECO:0000313" key="1">
    <source>
        <dbReference type="EMBL" id="GMH03423.1"/>
    </source>
</evidence>
<evidence type="ECO:0000313" key="2">
    <source>
        <dbReference type="Proteomes" id="UP001279734"/>
    </source>
</evidence>
<comment type="caution">
    <text evidence="1">The sequence shown here is derived from an EMBL/GenBank/DDBJ whole genome shotgun (WGS) entry which is preliminary data.</text>
</comment>
<protein>
    <submittedName>
        <fullName evidence="1">Uncharacterized protein</fullName>
    </submittedName>
</protein>
<proteinExistence type="predicted"/>
<sequence>MHAQRTEQRLRQALPFQLRQIHQVTHHHRLASKTMQLKLTSQATLSKPANGILNASISISCNSRRKLAIQSGFMKSRIESAS</sequence>
<reference evidence="1" key="1">
    <citation type="submission" date="2023-05" db="EMBL/GenBank/DDBJ databases">
        <title>Nepenthes gracilis genome sequencing.</title>
        <authorList>
            <person name="Fukushima K."/>
        </authorList>
    </citation>
    <scope>NUCLEOTIDE SEQUENCE</scope>
    <source>
        <strain evidence="1">SING2019-196</strain>
    </source>
</reference>
<name>A0AAD3S2V1_NEPGR</name>
<dbReference type="EMBL" id="BSYO01000004">
    <property type="protein sequence ID" value="GMH03423.1"/>
    <property type="molecule type" value="Genomic_DNA"/>
</dbReference>
<gene>
    <name evidence="1" type="ORF">Nepgr_005262</name>
</gene>
<dbReference type="Proteomes" id="UP001279734">
    <property type="component" value="Unassembled WGS sequence"/>
</dbReference>
<organism evidence="1 2">
    <name type="scientific">Nepenthes gracilis</name>
    <name type="common">Slender pitcher plant</name>
    <dbReference type="NCBI Taxonomy" id="150966"/>
    <lineage>
        <taxon>Eukaryota</taxon>
        <taxon>Viridiplantae</taxon>
        <taxon>Streptophyta</taxon>
        <taxon>Embryophyta</taxon>
        <taxon>Tracheophyta</taxon>
        <taxon>Spermatophyta</taxon>
        <taxon>Magnoliopsida</taxon>
        <taxon>eudicotyledons</taxon>
        <taxon>Gunneridae</taxon>
        <taxon>Pentapetalae</taxon>
        <taxon>Caryophyllales</taxon>
        <taxon>Nepenthaceae</taxon>
        <taxon>Nepenthes</taxon>
    </lineage>
</organism>
<accession>A0AAD3S2V1</accession>
<dbReference type="AlphaFoldDB" id="A0AAD3S2V1"/>